<accession>A0A8K1C8B3</accession>
<evidence type="ECO:0000256" key="1">
    <source>
        <dbReference type="SAM" id="MobiDB-lite"/>
    </source>
</evidence>
<keyword evidence="3" id="KW-1185">Reference proteome</keyword>
<feature type="compositionally biased region" description="Low complexity" evidence="1">
    <location>
        <begin position="152"/>
        <end position="163"/>
    </location>
</feature>
<dbReference type="CDD" id="cd22852">
    <property type="entry name" value="SMN_C"/>
    <property type="match status" value="1"/>
</dbReference>
<feature type="compositionally biased region" description="Basic residues" evidence="1">
    <location>
        <begin position="39"/>
        <end position="55"/>
    </location>
</feature>
<reference evidence="2" key="1">
    <citation type="submission" date="2019-03" db="EMBL/GenBank/DDBJ databases">
        <title>Long read genome sequence of the mycoparasitic Pythium oligandrum ATCC 38472 isolated from sugarbeet rhizosphere.</title>
        <authorList>
            <person name="Gaulin E."/>
        </authorList>
    </citation>
    <scope>NUCLEOTIDE SEQUENCE</scope>
    <source>
        <strain evidence="2">ATCC 38472_TT</strain>
    </source>
</reference>
<evidence type="ECO:0008006" key="4">
    <source>
        <dbReference type="Google" id="ProtNLM"/>
    </source>
</evidence>
<dbReference type="AlphaFoldDB" id="A0A8K1C8B3"/>
<dbReference type="EMBL" id="SPLM01000113">
    <property type="protein sequence ID" value="TMW58058.1"/>
    <property type="molecule type" value="Genomic_DNA"/>
</dbReference>
<organism evidence="2 3">
    <name type="scientific">Pythium oligandrum</name>
    <name type="common">Mycoparasitic fungus</name>
    <dbReference type="NCBI Taxonomy" id="41045"/>
    <lineage>
        <taxon>Eukaryota</taxon>
        <taxon>Sar</taxon>
        <taxon>Stramenopiles</taxon>
        <taxon>Oomycota</taxon>
        <taxon>Peronosporomycetes</taxon>
        <taxon>Pythiales</taxon>
        <taxon>Pythiaceae</taxon>
        <taxon>Pythium</taxon>
    </lineage>
</organism>
<name>A0A8K1C8B3_PYTOL</name>
<protein>
    <recommendedName>
        <fullName evidence="4">Survival motor neuron Tudor domain-containing protein</fullName>
    </recommendedName>
</protein>
<evidence type="ECO:0000313" key="3">
    <source>
        <dbReference type="Proteomes" id="UP000794436"/>
    </source>
</evidence>
<dbReference type="OrthoDB" id="197400at2759"/>
<feature type="region of interest" description="Disordered" evidence="1">
    <location>
        <begin position="28"/>
        <end position="78"/>
    </location>
</feature>
<feature type="compositionally biased region" description="Polar residues" evidence="1">
    <location>
        <begin position="60"/>
        <end position="74"/>
    </location>
</feature>
<dbReference type="Pfam" id="PF20635">
    <property type="entry name" value="SMN_YG-box"/>
    <property type="match status" value="1"/>
</dbReference>
<evidence type="ECO:0000313" key="2">
    <source>
        <dbReference type="EMBL" id="TMW58058.1"/>
    </source>
</evidence>
<comment type="caution">
    <text evidence="2">The sequence shown here is derived from an EMBL/GenBank/DDBJ whole genome shotgun (WGS) entry which is preliminary data.</text>
</comment>
<feature type="region of interest" description="Disordered" evidence="1">
    <location>
        <begin position="152"/>
        <end position="183"/>
    </location>
</feature>
<sequence>MTMSSSEDDASIAEEKWDDMAIVRAFEDALNGRQNRSPSRVKKPSKSSRPKRNGRKASVASVTDAYSTQETSHQAPAYGAAVPDATQYQSQEDLYQAAYAQAYAHLQSQMQGAGAYAYQTPMTHHTAPPSYQAHAPPQFQPFSHPQQPYYHGAPTPGAPWTPGMQPPSQWAAPPFPSVPGQGSQDDLANLLLAWYQSGYYTGRYQAMQEMRARSHR</sequence>
<dbReference type="InterPro" id="IPR047313">
    <property type="entry name" value="SMN_C"/>
</dbReference>
<dbReference type="Proteomes" id="UP000794436">
    <property type="component" value="Unassembled WGS sequence"/>
</dbReference>
<proteinExistence type="predicted"/>
<gene>
    <name evidence="2" type="ORF">Poli38472_013532</name>
</gene>